<dbReference type="AlphaFoldDB" id="G3UGK5"/>
<reference evidence="4 5" key="1">
    <citation type="submission" date="2009-06" db="EMBL/GenBank/DDBJ databases">
        <title>The Genome Sequence of Loxodonta africana (African elephant).</title>
        <authorList>
            <person name="Di Palma F."/>
            <person name="Heiman D."/>
            <person name="Young S."/>
            <person name="Johnson J."/>
            <person name="Lander E.S."/>
            <person name="Lindblad-Toh K."/>
        </authorList>
    </citation>
    <scope>NUCLEOTIDE SEQUENCE [LARGE SCALE GENOMIC DNA]</scope>
    <source>
        <strain evidence="4 5">Isolate ISIS603380</strain>
    </source>
</reference>
<protein>
    <submittedName>
        <fullName evidence="4">Midasin AAA ATPase 1</fullName>
    </submittedName>
</protein>
<keyword evidence="5" id="KW-1185">Reference proteome</keyword>
<proteinExistence type="predicted"/>
<dbReference type="PANTHER" id="PTHR48103">
    <property type="entry name" value="MIDASIN-RELATED"/>
    <property type="match status" value="1"/>
</dbReference>
<sequence>MALVESLEYVRGEINKATADFTTWKTHLLIPSSHRGNQMLDEGFVEDFSEQMEAAIRAILCAIQNLAETNSKKTEEDAKQTRPQEDDEPPAVERLRLGHLSKLEDDFWADVGTLHVQKIISTVSELLERLKSYGEDGTAAKHMVFSQSCCLLVHLVPMLSRYSDLILFFLTMSLGTHRSTAKLLSVLAQVFTELAQKGFCLPKEFMDDSAGEGATEFHDYEGGGIGEGEGMKDVSDQIENEEQAEDTFQKGQEKDKEDPNSKSDIKGEDNAIEMSEDFDGKMHDGELEEQVEDDEKSDSEGGDLDKQVGDLNGEDADKLDERFWEEEDSKTEETGPGMDEEDPELVAKDDSLDAGNSKKDKNQSDKKEEKEEAEADDGGQGQDKINEQIDEREYDENEVDPYHGNQEKLPEPEALDLPDDLNLDSEDKNGDEDTDNEDGEEENPLEIKEKP</sequence>
<evidence type="ECO:0000313" key="5">
    <source>
        <dbReference type="Proteomes" id="UP000007646"/>
    </source>
</evidence>
<dbReference type="Ensembl" id="ENSLAFT00000028414.1">
    <property type="protein sequence ID" value="ENSLAFP00000026963.1"/>
    <property type="gene ID" value="ENSLAFG00000010196.3"/>
</dbReference>
<dbReference type="GO" id="GO:0005634">
    <property type="term" value="C:nucleus"/>
    <property type="evidence" value="ECO:0007669"/>
    <property type="project" value="TreeGrafter"/>
</dbReference>
<organism evidence="4 5">
    <name type="scientific">Loxodonta africana</name>
    <name type="common">African elephant</name>
    <dbReference type="NCBI Taxonomy" id="9785"/>
    <lineage>
        <taxon>Eukaryota</taxon>
        <taxon>Metazoa</taxon>
        <taxon>Chordata</taxon>
        <taxon>Craniata</taxon>
        <taxon>Vertebrata</taxon>
        <taxon>Euteleostomi</taxon>
        <taxon>Mammalia</taxon>
        <taxon>Eutheria</taxon>
        <taxon>Afrotheria</taxon>
        <taxon>Proboscidea</taxon>
        <taxon>Elephantidae</taxon>
        <taxon>Loxodonta</taxon>
    </lineage>
</organism>
<feature type="region of interest" description="Disordered" evidence="3">
    <location>
        <begin position="213"/>
        <end position="232"/>
    </location>
</feature>
<dbReference type="GeneTree" id="ENSGT00550000074802"/>
<feature type="compositionally biased region" description="Basic and acidic residues" evidence="3">
    <location>
        <begin position="345"/>
        <end position="370"/>
    </location>
</feature>
<reference evidence="4" key="3">
    <citation type="submission" date="2025-09" db="UniProtKB">
        <authorList>
            <consortium name="Ensembl"/>
        </authorList>
    </citation>
    <scope>IDENTIFICATION</scope>
    <source>
        <strain evidence="4">Isolate ISIS603380</strain>
    </source>
</reference>
<dbReference type="HOGENOM" id="CLU_609110_0_0_1"/>
<evidence type="ECO:0000256" key="1">
    <source>
        <dbReference type="ARBA" id="ARBA00022741"/>
    </source>
</evidence>
<name>G3UGK5_LOXAF</name>
<evidence type="ECO:0000313" key="4">
    <source>
        <dbReference type="Ensembl" id="ENSLAFP00000026963.1"/>
    </source>
</evidence>
<feature type="compositionally biased region" description="Basic and acidic residues" evidence="3">
    <location>
        <begin position="71"/>
        <end position="84"/>
    </location>
</feature>
<feature type="region of interest" description="Disordered" evidence="3">
    <location>
        <begin position="242"/>
        <end position="451"/>
    </location>
</feature>
<feature type="compositionally biased region" description="Acidic residues" evidence="3">
    <location>
        <begin position="286"/>
        <end position="302"/>
    </location>
</feature>
<keyword evidence="2" id="KW-0067">ATP-binding</keyword>
<reference evidence="4" key="2">
    <citation type="submission" date="2025-08" db="UniProtKB">
        <authorList>
            <consortium name="Ensembl"/>
        </authorList>
    </citation>
    <scope>IDENTIFICATION</scope>
    <source>
        <strain evidence="4">Isolate ISIS603380</strain>
    </source>
</reference>
<dbReference type="Proteomes" id="UP000007646">
    <property type="component" value="Unassembled WGS sequence"/>
</dbReference>
<dbReference type="GO" id="GO:0000027">
    <property type="term" value="P:ribosomal large subunit assembly"/>
    <property type="evidence" value="ECO:0007669"/>
    <property type="project" value="TreeGrafter"/>
</dbReference>
<evidence type="ECO:0000256" key="3">
    <source>
        <dbReference type="SAM" id="MobiDB-lite"/>
    </source>
</evidence>
<keyword evidence="1" id="KW-0547">Nucleotide-binding</keyword>
<dbReference type="PANTHER" id="PTHR48103:SF2">
    <property type="entry name" value="MIDASIN"/>
    <property type="match status" value="1"/>
</dbReference>
<dbReference type="GO" id="GO:0000055">
    <property type="term" value="P:ribosomal large subunit export from nucleus"/>
    <property type="evidence" value="ECO:0007669"/>
    <property type="project" value="TreeGrafter"/>
</dbReference>
<gene>
    <name evidence="4" type="primary">MDN1</name>
</gene>
<feature type="compositionally biased region" description="Acidic residues" evidence="3">
    <location>
        <begin position="413"/>
        <end position="444"/>
    </location>
</feature>
<evidence type="ECO:0000256" key="2">
    <source>
        <dbReference type="ARBA" id="ARBA00022840"/>
    </source>
</evidence>
<feature type="region of interest" description="Disordered" evidence="3">
    <location>
        <begin position="71"/>
        <end position="90"/>
    </location>
</feature>
<feature type="compositionally biased region" description="Basic and acidic residues" evidence="3">
    <location>
        <begin position="247"/>
        <end position="269"/>
    </location>
</feature>
<accession>G3UGK5</accession>
<dbReference type="GO" id="GO:0005524">
    <property type="term" value="F:ATP binding"/>
    <property type="evidence" value="ECO:0007669"/>
    <property type="project" value="UniProtKB-KW"/>
</dbReference>
<dbReference type="GO" id="GO:0030687">
    <property type="term" value="C:preribosome, large subunit precursor"/>
    <property type="evidence" value="ECO:0007669"/>
    <property type="project" value="TreeGrafter"/>
</dbReference>